<dbReference type="NCBIfam" id="NF005559">
    <property type="entry name" value="PRK07231.1"/>
    <property type="match status" value="1"/>
</dbReference>
<gene>
    <name evidence="4" type="ORF">B7R21_17125</name>
</gene>
<protein>
    <submittedName>
        <fullName evidence="4">Shikimate dehydrogenase</fullName>
    </submittedName>
</protein>
<dbReference type="PRINTS" id="PR00081">
    <property type="entry name" value="GDHRDH"/>
</dbReference>
<keyword evidence="2" id="KW-0560">Oxidoreductase</keyword>
<accession>A0A3E0VB08</accession>
<evidence type="ECO:0000259" key="3">
    <source>
        <dbReference type="SMART" id="SM00822"/>
    </source>
</evidence>
<dbReference type="PRINTS" id="PR00080">
    <property type="entry name" value="SDRFAMILY"/>
</dbReference>
<dbReference type="InterPro" id="IPR002347">
    <property type="entry name" value="SDR_fam"/>
</dbReference>
<evidence type="ECO:0000313" key="4">
    <source>
        <dbReference type="EMBL" id="RFA07042.1"/>
    </source>
</evidence>
<dbReference type="InterPro" id="IPR036291">
    <property type="entry name" value="NAD(P)-bd_dom_sf"/>
</dbReference>
<dbReference type="FunFam" id="3.40.50.720:FF:000084">
    <property type="entry name" value="Short-chain dehydrogenase reductase"/>
    <property type="match status" value="1"/>
</dbReference>
<dbReference type="RefSeq" id="WP_116284471.1">
    <property type="nucleotide sequence ID" value="NZ_NBXA01000032.1"/>
</dbReference>
<dbReference type="PANTHER" id="PTHR43669">
    <property type="entry name" value="5-KETO-D-GLUCONATE 5-REDUCTASE"/>
    <property type="match status" value="1"/>
</dbReference>
<evidence type="ECO:0000256" key="1">
    <source>
        <dbReference type="ARBA" id="ARBA00006484"/>
    </source>
</evidence>
<organism evidence="4 5">
    <name type="scientific">Subtercola boreus</name>
    <dbReference type="NCBI Taxonomy" id="120213"/>
    <lineage>
        <taxon>Bacteria</taxon>
        <taxon>Bacillati</taxon>
        <taxon>Actinomycetota</taxon>
        <taxon>Actinomycetes</taxon>
        <taxon>Micrococcales</taxon>
        <taxon>Microbacteriaceae</taxon>
        <taxon>Subtercola</taxon>
    </lineage>
</organism>
<dbReference type="OrthoDB" id="286404at2"/>
<comment type="caution">
    <text evidence="4">The sequence shown here is derived from an EMBL/GenBank/DDBJ whole genome shotgun (WGS) entry which is preliminary data.</text>
</comment>
<evidence type="ECO:0000313" key="5">
    <source>
        <dbReference type="Proteomes" id="UP000256709"/>
    </source>
</evidence>
<dbReference type="PROSITE" id="PS00061">
    <property type="entry name" value="ADH_SHORT"/>
    <property type="match status" value="1"/>
</dbReference>
<dbReference type="PANTHER" id="PTHR43669:SF3">
    <property type="entry name" value="ALCOHOL DEHYDROGENASE, PUTATIVE (AFU_ORTHOLOGUE AFUA_3G03445)-RELATED"/>
    <property type="match status" value="1"/>
</dbReference>
<comment type="similarity">
    <text evidence="1">Belongs to the short-chain dehydrogenases/reductases (SDR) family.</text>
</comment>
<reference evidence="4 5" key="1">
    <citation type="submission" date="2017-04" db="EMBL/GenBank/DDBJ databases">
        <title>Comparative genome analysis of Subtercola boreus.</title>
        <authorList>
            <person name="Cho Y.-J."/>
            <person name="Cho A."/>
            <person name="Kim O.-S."/>
            <person name="Lee J.-I."/>
        </authorList>
    </citation>
    <scope>NUCLEOTIDE SEQUENCE [LARGE SCALE GENOMIC DNA]</scope>
    <source>
        <strain evidence="4 5">P27444</strain>
    </source>
</reference>
<name>A0A3E0VB08_9MICO</name>
<dbReference type="Proteomes" id="UP000256709">
    <property type="component" value="Unassembled WGS sequence"/>
</dbReference>
<evidence type="ECO:0000256" key="2">
    <source>
        <dbReference type="ARBA" id="ARBA00023002"/>
    </source>
</evidence>
<feature type="domain" description="Ketoreductase" evidence="3">
    <location>
        <begin position="8"/>
        <end position="188"/>
    </location>
</feature>
<dbReference type="EMBL" id="NBXA01000032">
    <property type="protein sequence ID" value="RFA07042.1"/>
    <property type="molecule type" value="Genomic_DNA"/>
</dbReference>
<dbReference type="SMART" id="SM00822">
    <property type="entry name" value="PKS_KR"/>
    <property type="match status" value="1"/>
</dbReference>
<dbReference type="Pfam" id="PF13561">
    <property type="entry name" value="adh_short_C2"/>
    <property type="match status" value="1"/>
</dbReference>
<dbReference type="InterPro" id="IPR020904">
    <property type="entry name" value="Sc_DH/Rdtase_CS"/>
</dbReference>
<proteinExistence type="inferred from homology"/>
<dbReference type="GO" id="GO:0016491">
    <property type="term" value="F:oxidoreductase activity"/>
    <property type="evidence" value="ECO:0007669"/>
    <property type="project" value="UniProtKB-KW"/>
</dbReference>
<dbReference type="SUPFAM" id="SSF51735">
    <property type="entry name" value="NAD(P)-binding Rossmann-fold domains"/>
    <property type="match status" value="1"/>
</dbReference>
<sequence length="259" mass="26144">MSARLESKTIIVTGGASGIGAGIARGMAVEGANIVVADLNIEAAEGVVAGIRAAGGSAIAVRVDVTDEDQVAAGVAAAVAEFGRLDVYFNNAGLNAPESFLDITKAKWDLIFSVNTFGVVLGTQAAARQFLAQGGGGKVVNTASIAGRQGFPNFAPYSASKAAVISLTQAAARSFAADGITVNAFAPGVVETPLWKQLDEDLAAMGQPEAGFEGMSGDILLGRPATPSDIVPTAIFLASSDSDYITGQVIPIEGGMVLI</sequence>
<dbReference type="AlphaFoldDB" id="A0A3E0VB08"/>
<dbReference type="Gene3D" id="3.40.50.720">
    <property type="entry name" value="NAD(P)-binding Rossmann-like Domain"/>
    <property type="match status" value="1"/>
</dbReference>
<dbReference type="InterPro" id="IPR057326">
    <property type="entry name" value="KR_dom"/>
</dbReference>